<sequence length="178" mass="18094">MVIAEQGAGGTLLAVSPAPSVRDSSEAGGSGVVLVTMGWSGDGSSDAEDYRPRSGTLSGEGADREEETRAVDIGGRGPAPGWVLLGKGCALNATARRSQSLHPLEARSGGPSPLYFLCQDCGSLLCRSHSEPSAELREGPLLAGHLAGDPGRQLSQAGPQACLPCPQHTPPADWGDGP</sequence>
<accession>A0AC59YHG5</accession>
<dbReference type="Proteomes" id="UP001162501">
    <property type="component" value="Chromosome 15"/>
</dbReference>
<organism evidence="1 2">
    <name type="scientific">Rangifer tarandus platyrhynchus</name>
    <name type="common">Svalbard reindeer</name>
    <dbReference type="NCBI Taxonomy" id="3082113"/>
    <lineage>
        <taxon>Eukaryota</taxon>
        <taxon>Metazoa</taxon>
        <taxon>Chordata</taxon>
        <taxon>Craniata</taxon>
        <taxon>Vertebrata</taxon>
        <taxon>Euteleostomi</taxon>
        <taxon>Mammalia</taxon>
        <taxon>Eutheria</taxon>
        <taxon>Laurasiatheria</taxon>
        <taxon>Artiodactyla</taxon>
        <taxon>Ruminantia</taxon>
        <taxon>Pecora</taxon>
        <taxon>Cervidae</taxon>
        <taxon>Odocoileinae</taxon>
        <taxon>Rangifer</taxon>
    </lineage>
</organism>
<reference evidence="1" key="1">
    <citation type="submission" date="2023-05" db="EMBL/GenBank/DDBJ databases">
        <authorList>
            <consortium name="ELIXIR-Norway"/>
        </authorList>
    </citation>
    <scope>NUCLEOTIDE SEQUENCE</scope>
</reference>
<protein>
    <submittedName>
        <fullName evidence="1">Uncharacterized protein</fullName>
    </submittedName>
</protein>
<gene>
    <name evidence="1" type="ORF">MRATA1EN22A_LOCUS6253</name>
</gene>
<dbReference type="EMBL" id="OX596099">
    <property type="protein sequence ID" value="CAM9702458.1"/>
    <property type="molecule type" value="Genomic_DNA"/>
</dbReference>
<proteinExistence type="predicted"/>
<name>A0AC59YHG5_RANTA</name>
<evidence type="ECO:0000313" key="1">
    <source>
        <dbReference type="EMBL" id="CAM9702458.1"/>
    </source>
</evidence>
<evidence type="ECO:0000313" key="2">
    <source>
        <dbReference type="Proteomes" id="UP001162501"/>
    </source>
</evidence>
<reference evidence="1" key="2">
    <citation type="submission" date="2025-03" db="EMBL/GenBank/DDBJ databases">
        <authorList>
            <consortium name="ELIXIR-Norway"/>
            <consortium name="Elixir Norway"/>
        </authorList>
    </citation>
    <scope>NUCLEOTIDE SEQUENCE</scope>
</reference>